<proteinExistence type="predicted"/>
<feature type="domain" description="AMP-binding enzyme C-terminal" evidence="2">
    <location>
        <begin position="452"/>
        <end position="528"/>
    </location>
</feature>
<dbReference type="SUPFAM" id="SSF56801">
    <property type="entry name" value="Acetyl-CoA synthetase-like"/>
    <property type="match status" value="1"/>
</dbReference>
<accession>A0ABR9NZX5</accession>
<dbReference type="Pfam" id="PF00501">
    <property type="entry name" value="AMP-binding"/>
    <property type="match status" value="1"/>
</dbReference>
<organism evidence="3 4">
    <name type="scientific">Nocardiopsis coralli</name>
    <dbReference type="NCBI Taxonomy" id="2772213"/>
    <lineage>
        <taxon>Bacteria</taxon>
        <taxon>Bacillati</taxon>
        <taxon>Actinomycetota</taxon>
        <taxon>Actinomycetes</taxon>
        <taxon>Streptosporangiales</taxon>
        <taxon>Nocardiopsidaceae</taxon>
        <taxon>Nocardiopsis</taxon>
    </lineage>
</organism>
<dbReference type="InterPro" id="IPR000873">
    <property type="entry name" value="AMP-dep_synth/lig_dom"/>
</dbReference>
<dbReference type="Gene3D" id="3.40.50.12780">
    <property type="entry name" value="N-terminal domain of ligase-like"/>
    <property type="match status" value="1"/>
</dbReference>
<evidence type="ECO:0000313" key="4">
    <source>
        <dbReference type="Proteomes" id="UP000806528"/>
    </source>
</evidence>
<dbReference type="Proteomes" id="UP000806528">
    <property type="component" value="Unassembled WGS sequence"/>
</dbReference>
<dbReference type="InterPro" id="IPR050237">
    <property type="entry name" value="ATP-dep_AMP-bd_enzyme"/>
</dbReference>
<dbReference type="InterPro" id="IPR042099">
    <property type="entry name" value="ANL_N_sf"/>
</dbReference>
<dbReference type="InterPro" id="IPR045851">
    <property type="entry name" value="AMP-bd_C_sf"/>
</dbReference>
<dbReference type="RefSeq" id="WP_193119807.1">
    <property type="nucleotide sequence ID" value="NZ_JADBGI010000001.1"/>
</dbReference>
<evidence type="ECO:0000313" key="3">
    <source>
        <dbReference type="EMBL" id="MBE2997135.1"/>
    </source>
</evidence>
<reference evidence="3 4" key="1">
    <citation type="submission" date="2020-09" db="EMBL/GenBank/DDBJ databases">
        <title>Diversity and distribution of actinomycetes associated with coral in the coast of Hainan.</title>
        <authorList>
            <person name="Li F."/>
        </authorList>
    </citation>
    <scope>NUCLEOTIDE SEQUENCE [LARGE SCALE GENOMIC DNA]</scope>
    <source>
        <strain evidence="3 4">HNM0947</strain>
    </source>
</reference>
<dbReference type="PANTHER" id="PTHR43767:SF1">
    <property type="entry name" value="NONRIBOSOMAL PEPTIDE SYNTHASE PES1 (EUROFUNG)-RELATED"/>
    <property type="match status" value="1"/>
</dbReference>
<dbReference type="PROSITE" id="PS00455">
    <property type="entry name" value="AMP_BINDING"/>
    <property type="match status" value="1"/>
</dbReference>
<dbReference type="EMBL" id="JADBGI010000001">
    <property type="protein sequence ID" value="MBE2997135.1"/>
    <property type="molecule type" value="Genomic_DNA"/>
</dbReference>
<evidence type="ECO:0000259" key="1">
    <source>
        <dbReference type="Pfam" id="PF00501"/>
    </source>
</evidence>
<dbReference type="PANTHER" id="PTHR43767">
    <property type="entry name" value="LONG-CHAIN-FATTY-ACID--COA LIGASE"/>
    <property type="match status" value="1"/>
</dbReference>
<dbReference type="InterPro" id="IPR020845">
    <property type="entry name" value="AMP-binding_CS"/>
</dbReference>
<dbReference type="Pfam" id="PF13193">
    <property type="entry name" value="AMP-binding_C"/>
    <property type="match status" value="1"/>
</dbReference>
<keyword evidence="4" id="KW-1185">Reference proteome</keyword>
<gene>
    <name evidence="3" type="ORF">IDM40_00245</name>
</gene>
<dbReference type="InterPro" id="IPR025110">
    <property type="entry name" value="AMP-bd_C"/>
</dbReference>
<protein>
    <submittedName>
        <fullName evidence="3">AMP-binding protein</fullName>
    </submittedName>
</protein>
<comment type="caution">
    <text evidence="3">The sequence shown here is derived from an EMBL/GenBank/DDBJ whole genome shotgun (WGS) entry which is preliminary data.</text>
</comment>
<dbReference type="Gene3D" id="3.30.300.30">
    <property type="match status" value="1"/>
</dbReference>
<sequence length="549" mass="58272">MTHHTSAGVVPWPQEFAERYRSEGRWKDRTLVDALTEAAARSDRTALVDGQVRIGYPELMDRVEAGAARLLRLGLDPDDRIVVQLPNGWQFVVLLLACFRAGIVPVMAMPAHRAHELTAIAEVAEARALAVPDELKGFDHRALARRVAEEVPTVEHVLVSGGDGDAGLEGLLAPGPVPGAAPVVSPDPGAVALFLLSGGTTGLPKLIARTHRDYEYNVRECARVSGLDGGSVYLAALPASHNFPLACPGLLGALFAGGTVVMLSSPEPARAFAAVAGEGVTMTAVVPAVAQRWLEHAEGSGGASALSSLSVLQVGGSRLPDEIAARVRPALGCTLQQVFGMAEGLINMTRLDDPEEVVTSTQGRPVSDADEVRIVDAFGQDLPDGRAGSILTRGPYTPRGHYRAPEADGRSFVEGWYSSGDIVLRRTDGNLVVQGRDKDLINRAGEKISAEEVESLVYRVADVEMAAAVAMPDPVMGERLCLYVTVREGGHTTLDEVRDTLSAAGLAAFKLPERLEVVDLIPMTKVGKIDKKHLREDISARLASGTSTV</sequence>
<feature type="domain" description="AMP-dependent synthetase/ligase" evidence="1">
    <location>
        <begin position="38"/>
        <end position="401"/>
    </location>
</feature>
<evidence type="ECO:0000259" key="2">
    <source>
        <dbReference type="Pfam" id="PF13193"/>
    </source>
</evidence>
<name>A0ABR9NZX5_9ACTN</name>